<dbReference type="Pfam" id="PF08281">
    <property type="entry name" value="Sigma70_r4_2"/>
    <property type="match status" value="1"/>
</dbReference>
<dbReference type="PROSITE" id="PS50532">
    <property type="entry name" value="HTH_IS408"/>
    <property type="match status" value="1"/>
</dbReference>
<dbReference type="PANTHER" id="PTHR35004:SF8">
    <property type="entry name" value="TRANSPOSASE RV3428C-RELATED"/>
    <property type="match status" value="1"/>
</dbReference>
<evidence type="ECO:0000313" key="6">
    <source>
        <dbReference type="Proteomes" id="UP001565369"/>
    </source>
</evidence>
<dbReference type="NCBIfam" id="NF033546">
    <property type="entry name" value="transpos_IS21"/>
    <property type="match status" value="1"/>
</dbReference>
<organism evidence="5 6">
    <name type="scientific">Bradyrhizobium ottawaense</name>
    <dbReference type="NCBI Taxonomy" id="931866"/>
    <lineage>
        <taxon>Bacteria</taxon>
        <taxon>Pseudomonadati</taxon>
        <taxon>Pseudomonadota</taxon>
        <taxon>Alphaproteobacteria</taxon>
        <taxon>Hyphomicrobiales</taxon>
        <taxon>Nitrobacteraceae</taxon>
        <taxon>Bradyrhizobium</taxon>
    </lineage>
</organism>
<dbReference type="PROSITE" id="PS50994">
    <property type="entry name" value="INTEGRASE"/>
    <property type="match status" value="1"/>
</dbReference>
<protein>
    <submittedName>
        <fullName evidence="5">Transposase</fullName>
    </submittedName>
</protein>
<evidence type="ECO:0000256" key="2">
    <source>
        <dbReference type="SAM" id="MobiDB-lite"/>
    </source>
</evidence>
<feature type="domain" description="Integrase catalytic" evidence="4">
    <location>
        <begin position="129"/>
        <end position="316"/>
    </location>
</feature>
<dbReference type="InterPro" id="IPR012337">
    <property type="entry name" value="RNaseH-like_sf"/>
</dbReference>
<reference evidence="5 6" key="1">
    <citation type="submission" date="2024-07" db="EMBL/GenBank/DDBJ databases">
        <title>Genomic Encyclopedia of Type Strains, Phase V (KMG-V): Genome sequencing to study the core and pangenomes of soil and plant-associated prokaryotes.</title>
        <authorList>
            <person name="Whitman W."/>
        </authorList>
    </citation>
    <scope>NUCLEOTIDE SEQUENCE [LARGE SCALE GENOMIC DNA]</scope>
    <source>
        <strain evidence="5 6">USDA 152</strain>
    </source>
</reference>
<proteinExistence type="inferred from homology"/>
<feature type="domain" description="HTH IS408-type" evidence="3">
    <location>
        <begin position="11"/>
        <end position="93"/>
    </location>
</feature>
<comment type="similarity">
    <text evidence="1">Belongs to the transposase IS21/IS408/IS1162 family.</text>
</comment>
<dbReference type="InterPro" id="IPR009057">
    <property type="entry name" value="Homeodomain-like_sf"/>
</dbReference>
<dbReference type="SUPFAM" id="SSF53098">
    <property type="entry name" value="Ribonuclease H-like"/>
    <property type="match status" value="1"/>
</dbReference>
<sequence length="520" mass="59662">MPTERLSMRHIREVLRLHYSVGMSQRAVARSLGLAQGTVSKYLNRARRAGLTWPLRPELDDDARLENRLYPPPSDRPSDERPQPDWALVHRELRRPNVTLMLLWEEYCDASSDSFSYSWFCERYKEWAGRLKPTLRQVHVAGEKLFVDYSGHTMEVVDGLTGEVRSTQIFVAVLGASNYTYAEASLSQSLPDWIASHVRAFAFFGGVARQTVSDNLKAGITRACFHEPMVNRTYADLARHYRTAIVPARPYRPRDKAKVEVGVQIVGRWILARLRNRRFFSLATLNQAIHALLVELNDRPLRSWGRSRRELFQELDQPALTPLPDEPYEYAEWKRCRVNLDYHVEIAKHYYSVPHSLVHQEVEARITQKTVEIFLRGKRVASHLRSTLPHRPTTIPEHMPSSHRRYRDWTHERIRSEAAKVGPDAQTLIDVILRSRPHPEQGFRSAIGILGLVKRYSQERVDAACARALLLNARSYKSVAAILKNGPDRTAPPAEDVNRPLTGTPYRPPKGTPLIGVLCW</sequence>
<dbReference type="EMBL" id="JBGBZJ010000002">
    <property type="protein sequence ID" value="MEY9451397.1"/>
    <property type="molecule type" value="Genomic_DNA"/>
</dbReference>
<evidence type="ECO:0000259" key="4">
    <source>
        <dbReference type="PROSITE" id="PS50994"/>
    </source>
</evidence>
<dbReference type="Proteomes" id="UP001565369">
    <property type="component" value="Unassembled WGS sequence"/>
</dbReference>
<dbReference type="InterPro" id="IPR013249">
    <property type="entry name" value="RNA_pol_sigma70_r4_t2"/>
</dbReference>
<dbReference type="InterPro" id="IPR054353">
    <property type="entry name" value="IstA-like_C"/>
</dbReference>
<evidence type="ECO:0000313" key="5">
    <source>
        <dbReference type="EMBL" id="MEY9451397.1"/>
    </source>
</evidence>
<keyword evidence="6" id="KW-1185">Reference proteome</keyword>
<accession>A0ABV4FJ80</accession>
<dbReference type="InterPro" id="IPR001584">
    <property type="entry name" value="Integrase_cat-core"/>
</dbReference>
<gene>
    <name evidence="5" type="ORF">ABIG07_000345</name>
</gene>
<dbReference type="Pfam" id="PF22483">
    <property type="entry name" value="Mu-transpos_C_2"/>
    <property type="match status" value="1"/>
</dbReference>
<evidence type="ECO:0000256" key="1">
    <source>
        <dbReference type="ARBA" id="ARBA00009277"/>
    </source>
</evidence>
<comment type="caution">
    <text evidence="5">The sequence shown here is derived from an EMBL/GenBank/DDBJ whole genome shotgun (WGS) entry which is preliminary data.</text>
</comment>
<dbReference type="PANTHER" id="PTHR35004">
    <property type="entry name" value="TRANSPOSASE RV3428C-RELATED"/>
    <property type="match status" value="1"/>
</dbReference>
<dbReference type="Gene3D" id="1.10.10.60">
    <property type="entry name" value="Homeodomain-like"/>
    <property type="match status" value="1"/>
</dbReference>
<evidence type="ECO:0000259" key="3">
    <source>
        <dbReference type="PROSITE" id="PS50532"/>
    </source>
</evidence>
<dbReference type="Gene3D" id="3.30.420.10">
    <property type="entry name" value="Ribonuclease H-like superfamily/Ribonuclease H"/>
    <property type="match status" value="1"/>
</dbReference>
<name>A0ABV4FJ80_9BRAD</name>
<dbReference type="InterPro" id="IPR017895">
    <property type="entry name" value="HTH_IS408/IS1162_type"/>
</dbReference>
<dbReference type="InterPro" id="IPR036397">
    <property type="entry name" value="RNaseH_sf"/>
</dbReference>
<dbReference type="SUPFAM" id="SSF46689">
    <property type="entry name" value="Homeodomain-like"/>
    <property type="match status" value="1"/>
</dbReference>
<feature type="region of interest" description="Disordered" evidence="2">
    <location>
        <begin position="485"/>
        <end position="506"/>
    </location>
</feature>